<feature type="transmembrane region" description="Helical" evidence="6">
    <location>
        <begin position="177"/>
        <end position="196"/>
    </location>
</feature>
<feature type="transmembrane region" description="Helical" evidence="6">
    <location>
        <begin position="268"/>
        <end position="286"/>
    </location>
</feature>
<dbReference type="Gene3D" id="1.20.1740.10">
    <property type="entry name" value="Amino acid/polyamine transporter I"/>
    <property type="match status" value="1"/>
</dbReference>
<dbReference type="EMBL" id="MLJW01001206">
    <property type="protein sequence ID" value="OIQ79484.1"/>
    <property type="molecule type" value="Genomic_DNA"/>
</dbReference>
<evidence type="ECO:0000313" key="7">
    <source>
        <dbReference type="EMBL" id="OIQ79484.1"/>
    </source>
</evidence>
<feature type="transmembrane region" description="Helical" evidence="6">
    <location>
        <begin position="100"/>
        <end position="127"/>
    </location>
</feature>
<organism evidence="7">
    <name type="scientific">mine drainage metagenome</name>
    <dbReference type="NCBI Taxonomy" id="410659"/>
    <lineage>
        <taxon>unclassified sequences</taxon>
        <taxon>metagenomes</taxon>
        <taxon>ecological metagenomes</taxon>
    </lineage>
</organism>
<keyword evidence="3 6" id="KW-0812">Transmembrane</keyword>
<dbReference type="InterPro" id="IPR002293">
    <property type="entry name" value="AA/rel_permease1"/>
</dbReference>
<accession>A0A1J5QHK7</accession>
<keyword evidence="2" id="KW-0813">Transport</keyword>
<dbReference type="GO" id="GO:0016020">
    <property type="term" value="C:membrane"/>
    <property type="evidence" value="ECO:0007669"/>
    <property type="project" value="UniProtKB-SubCell"/>
</dbReference>
<evidence type="ECO:0000256" key="6">
    <source>
        <dbReference type="SAM" id="Phobius"/>
    </source>
</evidence>
<feature type="transmembrane region" description="Helical" evidence="6">
    <location>
        <begin position="57"/>
        <end position="79"/>
    </location>
</feature>
<name>A0A1J5QHK7_9ZZZZ</name>
<keyword evidence="4 6" id="KW-1133">Transmembrane helix</keyword>
<feature type="transmembrane region" description="Helical" evidence="6">
    <location>
        <begin position="405"/>
        <end position="429"/>
    </location>
</feature>
<evidence type="ECO:0000256" key="5">
    <source>
        <dbReference type="ARBA" id="ARBA00023136"/>
    </source>
</evidence>
<feature type="transmembrane region" description="Helical" evidence="6">
    <location>
        <begin position="362"/>
        <end position="385"/>
    </location>
</feature>
<feature type="transmembrane region" description="Helical" evidence="6">
    <location>
        <begin position="449"/>
        <end position="470"/>
    </location>
</feature>
<evidence type="ECO:0000256" key="4">
    <source>
        <dbReference type="ARBA" id="ARBA00022989"/>
    </source>
</evidence>
<dbReference type="Pfam" id="PF13520">
    <property type="entry name" value="AA_permease_2"/>
    <property type="match status" value="1"/>
</dbReference>
<dbReference type="AlphaFoldDB" id="A0A1J5QHK7"/>
<feature type="transmembrane region" description="Helical" evidence="6">
    <location>
        <begin position="225"/>
        <end position="247"/>
    </location>
</feature>
<evidence type="ECO:0000256" key="1">
    <source>
        <dbReference type="ARBA" id="ARBA00004141"/>
    </source>
</evidence>
<dbReference type="PANTHER" id="PTHR45649:SF26">
    <property type="entry name" value="OS04G0435100 PROTEIN"/>
    <property type="match status" value="1"/>
</dbReference>
<dbReference type="GO" id="GO:0022857">
    <property type="term" value="F:transmembrane transporter activity"/>
    <property type="evidence" value="ECO:0007669"/>
    <property type="project" value="InterPro"/>
</dbReference>
<dbReference type="PANTHER" id="PTHR45649">
    <property type="entry name" value="AMINO-ACID PERMEASE BAT1"/>
    <property type="match status" value="1"/>
</dbReference>
<feature type="transmembrane region" description="Helical" evidence="6">
    <location>
        <begin position="147"/>
        <end position="165"/>
    </location>
</feature>
<evidence type="ECO:0000256" key="2">
    <source>
        <dbReference type="ARBA" id="ARBA00022448"/>
    </source>
</evidence>
<keyword evidence="5 6" id="KW-0472">Membrane</keyword>
<protein>
    <submittedName>
        <fullName evidence="7">Putrescine importer PuuP</fullName>
    </submittedName>
</protein>
<feature type="transmembrane region" description="Helical" evidence="6">
    <location>
        <begin position="482"/>
        <end position="501"/>
    </location>
</feature>
<feature type="transmembrane region" description="Helical" evidence="6">
    <location>
        <begin position="316"/>
        <end position="341"/>
    </location>
</feature>
<gene>
    <name evidence="7" type="primary">puuP_4</name>
    <name evidence="7" type="ORF">GALL_387820</name>
</gene>
<dbReference type="PIRSF" id="PIRSF006060">
    <property type="entry name" value="AA_transporter"/>
    <property type="match status" value="1"/>
</dbReference>
<reference evidence="7" key="1">
    <citation type="submission" date="2016-10" db="EMBL/GenBank/DDBJ databases">
        <title>Sequence of Gallionella enrichment culture.</title>
        <authorList>
            <person name="Poehlein A."/>
            <person name="Muehling M."/>
            <person name="Daniel R."/>
        </authorList>
    </citation>
    <scope>NUCLEOTIDE SEQUENCE</scope>
</reference>
<feature type="transmembrane region" description="Helical" evidence="6">
    <location>
        <begin position="29"/>
        <end position="51"/>
    </location>
</feature>
<comment type="caution">
    <text evidence="7">The sequence shown here is derived from an EMBL/GenBank/DDBJ whole genome shotgun (WGS) entry which is preliminary data.</text>
</comment>
<proteinExistence type="predicted"/>
<comment type="subcellular location">
    <subcellularLocation>
        <location evidence="1">Membrane</location>
        <topology evidence="1">Multi-pass membrane protein</topology>
    </subcellularLocation>
</comment>
<sequence>MTQQSDEQRVENLGYRPELSRVLGLFDNFSVAFSYLSPMVGIYSLFALGVGTGGPRYLWLMPVVVGGMLLVAFVFGELGSHYPLAGALYQYGKFSVGPGFGWWVGWIYGIALLVTVASVDTGVVGYFAALVNQWFGTHIDGTKHSTILYVTVALIIIQTLLNIVGAKVMGQIARLGVYVESIGTFGVAIALAIHGFHHGFSFLFSTAGAEHAKTNLFGVDFGGHWLTGAALVAILAHSYIFYGFESAGDIAEETKDASKQVPRAMRSALLYGGLASFVLVAGLILATPSDSKGYGNAVMGGAPVILAQLPQWSQDFFLIMVIVAFFSCGTSVQGAGARLAFSYARDNQIPGASLIRKVSPRFHTPANAILVGAAVPVLATLLVNVNPTNDIHILWFTYPKGINALFALVSFGVSGIYLSFFLTVLGSIIAKRRGWQPAGDFKMGKWGSLISWGALAYLGVMLVNVLWPSGLTSGRALVNYDWITFVVMLGIVIIGGLYFVISRPDKRANVRS</sequence>
<evidence type="ECO:0000256" key="3">
    <source>
        <dbReference type="ARBA" id="ARBA00022692"/>
    </source>
</evidence>